<proteinExistence type="predicted"/>
<dbReference type="EMBL" id="JAFCIX010000391">
    <property type="protein sequence ID" value="KAH6592017.1"/>
    <property type="molecule type" value="Genomic_DNA"/>
</dbReference>
<sequence>MKLAIASTTILFAMMAAQAAVLSVAPATDVNLVKRTPNGDDDDEQTPMTSQSSLDQASQFPMAGQSSSDSTSQDPMDDQSSPDPTSQDPMDDQSSSDSASQDPPTEVEEERVESVYDILCREVDELARKVSSINDELDNVKDFIFKHGLYCGVDHGGSCINAGALAADLNSDIVELGEKLKITMEEYQAKLKEQNEFKEAEHLED</sequence>
<evidence type="ECO:0000313" key="3">
    <source>
        <dbReference type="EMBL" id="KAH6592017.1"/>
    </source>
</evidence>
<accession>A0ABQ8F4F6</accession>
<feature type="chain" id="PRO_5045238837" evidence="2">
    <location>
        <begin position="20"/>
        <end position="205"/>
    </location>
</feature>
<evidence type="ECO:0000313" key="4">
    <source>
        <dbReference type="Proteomes" id="UP001648503"/>
    </source>
</evidence>
<keyword evidence="4" id="KW-1185">Reference proteome</keyword>
<gene>
    <name evidence="3" type="ORF">BASA50_008300</name>
</gene>
<name>A0ABQ8F4F6_9FUNG</name>
<dbReference type="Proteomes" id="UP001648503">
    <property type="component" value="Unassembled WGS sequence"/>
</dbReference>
<evidence type="ECO:0000256" key="2">
    <source>
        <dbReference type="SAM" id="SignalP"/>
    </source>
</evidence>
<feature type="compositionally biased region" description="Low complexity" evidence="1">
    <location>
        <begin position="65"/>
        <end position="104"/>
    </location>
</feature>
<feature type="signal peptide" evidence="2">
    <location>
        <begin position="1"/>
        <end position="19"/>
    </location>
</feature>
<evidence type="ECO:0000256" key="1">
    <source>
        <dbReference type="SAM" id="MobiDB-lite"/>
    </source>
</evidence>
<keyword evidence="2" id="KW-0732">Signal</keyword>
<organism evidence="3 4">
    <name type="scientific">Batrachochytrium salamandrivorans</name>
    <dbReference type="NCBI Taxonomy" id="1357716"/>
    <lineage>
        <taxon>Eukaryota</taxon>
        <taxon>Fungi</taxon>
        <taxon>Fungi incertae sedis</taxon>
        <taxon>Chytridiomycota</taxon>
        <taxon>Chytridiomycota incertae sedis</taxon>
        <taxon>Chytridiomycetes</taxon>
        <taxon>Rhizophydiales</taxon>
        <taxon>Rhizophydiales incertae sedis</taxon>
        <taxon>Batrachochytrium</taxon>
    </lineage>
</organism>
<feature type="compositionally biased region" description="Polar residues" evidence="1">
    <location>
        <begin position="46"/>
        <end position="59"/>
    </location>
</feature>
<feature type="region of interest" description="Disordered" evidence="1">
    <location>
        <begin position="32"/>
        <end position="112"/>
    </location>
</feature>
<reference evidence="3 4" key="1">
    <citation type="submission" date="2021-02" db="EMBL/GenBank/DDBJ databases">
        <title>Variation within the Batrachochytrium salamandrivorans European outbreak.</title>
        <authorList>
            <person name="Kelly M."/>
            <person name="Pasmans F."/>
            <person name="Shea T.P."/>
            <person name="Munoz J.F."/>
            <person name="Carranza S."/>
            <person name="Cuomo C.A."/>
            <person name="Martel A."/>
        </authorList>
    </citation>
    <scope>NUCLEOTIDE SEQUENCE [LARGE SCALE GENOMIC DNA]</scope>
    <source>
        <strain evidence="3 4">AMFP18/2</strain>
    </source>
</reference>
<comment type="caution">
    <text evidence="3">The sequence shown here is derived from an EMBL/GenBank/DDBJ whole genome shotgun (WGS) entry which is preliminary data.</text>
</comment>
<protein>
    <submittedName>
        <fullName evidence="3">Uncharacterized protein</fullName>
    </submittedName>
</protein>